<dbReference type="GO" id="GO:0005506">
    <property type="term" value="F:iron ion binding"/>
    <property type="evidence" value="ECO:0007669"/>
    <property type="project" value="InterPro"/>
</dbReference>
<dbReference type="PROSITE" id="PS00086">
    <property type="entry name" value="CYTOCHROME_P450"/>
    <property type="match status" value="1"/>
</dbReference>
<dbReference type="EMBL" id="NAJL01000050">
    <property type="protein sequence ID" value="TKA23884.1"/>
    <property type="molecule type" value="Genomic_DNA"/>
</dbReference>
<comment type="similarity">
    <text evidence="2 6">Belongs to the cytochrome P450 family.</text>
</comment>
<dbReference type="Proteomes" id="UP000308549">
    <property type="component" value="Unassembled WGS sequence"/>
</dbReference>
<gene>
    <name evidence="7" type="ORF">B0A50_07019</name>
</gene>
<keyword evidence="5 6" id="KW-0349">Heme</keyword>
<evidence type="ECO:0000313" key="7">
    <source>
        <dbReference type="EMBL" id="TKA23884.1"/>
    </source>
</evidence>
<dbReference type="PANTHER" id="PTHR24305:SF232">
    <property type="entry name" value="P450, PUTATIVE (EUROFUNG)-RELATED"/>
    <property type="match status" value="1"/>
</dbReference>
<dbReference type="InterPro" id="IPR017972">
    <property type="entry name" value="Cyt_P450_CS"/>
</dbReference>
<evidence type="ECO:0000256" key="6">
    <source>
        <dbReference type="RuleBase" id="RU000461"/>
    </source>
</evidence>
<dbReference type="PANTHER" id="PTHR24305">
    <property type="entry name" value="CYTOCHROME P450"/>
    <property type="match status" value="1"/>
</dbReference>
<keyword evidence="4 5" id="KW-0408">Iron</keyword>
<sequence length="569" mass="63775">MVTSATHLALIAAALAICGFLLYRLVLPKPIAGIPYNKHSARRLLGDLPDAFTWHRERKELFTWLTAQTVKLNSPIVQVFMRPLGRPWVVLSDFREAQDIMVRRTREFDRSDFFGDLFVTLGPGNQVHMPTGDEWRAHRRLMADTMSNSFLNDVIGPQIHSTALVIIRLWRENMRLAQGHPFDATKDVYKGALDIIWAATFGSEVGTTLKQLELLSRTDNVDMVEDVDIAVSFPMAKDPEAFTALMTLSDSIEIAINSPVPRWHHWLALKLTPSLRAALKLKERYLTDHLRASWAKSQQGEKEGSLKSAMDLVVQREAVMAEKEGRPPQYNTLAIRDELQGFLIAGHETTSTTVCWAIKFLTAHQDVQRKLRAALQEAFGRAKDTASDPSVDEIVRSTIPYLDATIEEVHRCGGTVSSNIRTTKEDAEVLGYVIPKGTDVFMMTNGPGFLDTPLPVDEKKRSVSSQESKSKNGVWDAADIGTFLPERWLRRESGTLHFDARAGPAQPFGAGPRGCFGRKFASLELKILVVLIVWNFDLLSTPQALSSFVGQDKITHTPQQCYLRLAEMR</sequence>
<dbReference type="GO" id="GO:0016705">
    <property type="term" value="F:oxidoreductase activity, acting on paired donors, with incorporation or reduction of molecular oxygen"/>
    <property type="evidence" value="ECO:0007669"/>
    <property type="project" value="InterPro"/>
</dbReference>
<dbReference type="InterPro" id="IPR050121">
    <property type="entry name" value="Cytochrome_P450_monoxygenase"/>
</dbReference>
<dbReference type="SUPFAM" id="SSF48264">
    <property type="entry name" value="Cytochrome P450"/>
    <property type="match status" value="1"/>
</dbReference>
<reference evidence="7 8" key="1">
    <citation type="submission" date="2017-03" db="EMBL/GenBank/DDBJ databases">
        <title>Genomes of endolithic fungi from Antarctica.</title>
        <authorList>
            <person name="Coleine C."/>
            <person name="Masonjones S."/>
            <person name="Stajich J.E."/>
        </authorList>
    </citation>
    <scope>NUCLEOTIDE SEQUENCE [LARGE SCALE GENOMIC DNA]</scope>
    <source>
        <strain evidence="7 8">CCFEE 6315</strain>
    </source>
</reference>
<dbReference type="InterPro" id="IPR002401">
    <property type="entry name" value="Cyt_P450_E_grp-I"/>
</dbReference>
<evidence type="ECO:0000256" key="3">
    <source>
        <dbReference type="ARBA" id="ARBA00022723"/>
    </source>
</evidence>
<keyword evidence="6" id="KW-0503">Monooxygenase</keyword>
<evidence type="ECO:0000256" key="1">
    <source>
        <dbReference type="ARBA" id="ARBA00001971"/>
    </source>
</evidence>
<evidence type="ECO:0000256" key="2">
    <source>
        <dbReference type="ARBA" id="ARBA00010617"/>
    </source>
</evidence>
<dbReference type="Pfam" id="PF00067">
    <property type="entry name" value="p450"/>
    <property type="match status" value="2"/>
</dbReference>
<comment type="caution">
    <text evidence="7">The sequence shown here is derived from an EMBL/GenBank/DDBJ whole genome shotgun (WGS) entry which is preliminary data.</text>
</comment>
<feature type="binding site" description="axial binding residue" evidence="5">
    <location>
        <position position="515"/>
    </location>
    <ligand>
        <name>heme</name>
        <dbReference type="ChEBI" id="CHEBI:30413"/>
    </ligand>
    <ligandPart>
        <name>Fe</name>
        <dbReference type="ChEBI" id="CHEBI:18248"/>
    </ligandPart>
</feature>
<comment type="cofactor">
    <cofactor evidence="1 5">
        <name>heme</name>
        <dbReference type="ChEBI" id="CHEBI:30413"/>
    </cofactor>
</comment>
<name>A0A4U0TPC1_9PEZI</name>
<keyword evidence="6" id="KW-0560">Oxidoreductase</keyword>
<evidence type="ECO:0008006" key="9">
    <source>
        <dbReference type="Google" id="ProtNLM"/>
    </source>
</evidence>
<evidence type="ECO:0000256" key="5">
    <source>
        <dbReference type="PIRSR" id="PIRSR602401-1"/>
    </source>
</evidence>
<dbReference type="GO" id="GO:0004497">
    <property type="term" value="F:monooxygenase activity"/>
    <property type="evidence" value="ECO:0007669"/>
    <property type="project" value="UniProtKB-KW"/>
</dbReference>
<dbReference type="PRINTS" id="PR00385">
    <property type="entry name" value="P450"/>
</dbReference>
<evidence type="ECO:0000313" key="8">
    <source>
        <dbReference type="Proteomes" id="UP000308549"/>
    </source>
</evidence>
<proteinExistence type="inferred from homology"/>
<accession>A0A4U0TPC1</accession>
<keyword evidence="8" id="KW-1185">Reference proteome</keyword>
<dbReference type="PRINTS" id="PR00463">
    <property type="entry name" value="EP450I"/>
</dbReference>
<dbReference type="GO" id="GO:0020037">
    <property type="term" value="F:heme binding"/>
    <property type="evidence" value="ECO:0007669"/>
    <property type="project" value="InterPro"/>
</dbReference>
<organism evidence="7 8">
    <name type="scientific">Salinomyces thailandicus</name>
    <dbReference type="NCBI Taxonomy" id="706561"/>
    <lineage>
        <taxon>Eukaryota</taxon>
        <taxon>Fungi</taxon>
        <taxon>Dikarya</taxon>
        <taxon>Ascomycota</taxon>
        <taxon>Pezizomycotina</taxon>
        <taxon>Dothideomycetes</taxon>
        <taxon>Dothideomycetidae</taxon>
        <taxon>Mycosphaerellales</taxon>
        <taxon>Teratosphaeriaceae</taxon>
        <taxon>Salinomyces</taxon>
    </lineage>
</organism>
<protein>
    <recommendedName>
        <fullName evidence="9">Cytochrome P450 monooxygenase</fullName>
    </recommendedName>
</protein>
<dbReference type="OrthoDB" id="1470350at2759"/>
<dbReference type="InterPro" id="IPR001128">
    <property type="entry name" value="Cyt_P450"/>
</dbReference>
<dbReference type="AlphaFoldDB" id="A0A4U0TPC1"/>
<dbReference type="Gene3D" id="1.10.630.10">
    <property type="entry name" value="Cytochrome P450"/>
    <property type="match status" value="1"/>
</dbReference>
<keyword evidence="3 5" id="KW-0479">Metal-binding</keyword>
<evidence type="ECO:0000256" key="4">
    <source>
        <dbReference type="ARBA" id="ARBA00023004"/>
    </source>
</evidence>
<dbReference type="InterPro" id="IPR036396">
    <property type="entry name" value="Cyt_P450_sf"/>
</dbReference>